<sequence length="295" mass="32293">HGFVVLTARSGEAGIERARFAQPEIILLDVQMPGIDGFETCRRIKADMRTCDIPVIFMTVLNDVQDKLSGFAADGVDYVAKPFQIEELLARVGTHLTLYRLQRELQREIGERRQAEAALRKANIELNRLAVLDGLTQIANRRRFDQYLQLQWEQTQGKLLSLLLCDIDYFKQYNDTYGHPAGDACLQQVAHAIGRAVGHVKDLAARYGGEEFAIILPETDLPGALRVAEAVQDELRRLALPHASSPANALVTLSIGAASAVPRPGNTIKALVAAADSALYAAKAQGRNRVVASIG</sequence>
<dbReference type="Gene3D" id="3.30.70.270">
    <property type="match status" value="1"/>
</dbReference>
<reference evidence="5 6" key="1">
    <citation type="submission" date="2015-09" db="EMBL/GenBank/DDBJ databases">
        <title>Draft genome sequence of Kouleothrix aurantiaca JCM 19913.</title>
        <authorList>
            <person name="Hemp J."/>
        </authorList>
    </citation>
    <scope>NUCLEOTIDE SEQUENCE [LARGE SCALE GENOMIC DNA]</scope>
    <source>
        <strain evidence="5 6">COM-B</strain>
    </source>
</reference>
<dbReference type="FunFam" id="3.30.70.270:FF:000001">
    <property type="entry name" value="Diguanylate cyclase domain protein"/>
    <property type="match status" value="1"/>
</dbReference>
<protein>
    <submittedName>
        <fullName evidence="5">Diguanylate cyclase</fullName>
    </submittedName>
</protein>
<dbReference type="NCBIfam" id="TIGR00254">
    <property type="entry name" value="GGDEF"/>
    <property type="match status" value="1"/>
</dbReference>
<dbReference type="InterPro" id="IPR050469">
    <property type="entry name" value="Diguanylate_Cyclase"/>
</dbReference>
<dbReference type="GO" id="GO:0043709">
    <property type="term" value="P:cell adhesion involved in single-species biofilm formation"/>
    <property type="evidence" value="ECO:0007669"/>
    <property type="project" value="TreeGrafter"/>
</dbReference>
<dbReference type="Proteomes" id="UP000050509">
    <property type="component" value="Unassembled WGS sequence"/>
</dbReference>
<feature type="domain" description="GGDEF" evidence="4">
    <location>
        <begin position="158"/>
        <end position="295"/>
    </location>
</feature>
<feature type="coiled-coil region" evidence="2">
    <location>
        <begin position="98"/>
        <end position="132"/>
    </location>
</feature>
<dbReference type="PATRIC" id="fig|186479.3.peg.5368"/>
<evidence type="ECO:0000256" key="2">
    <source>
        <dbReference type="SAM" id="Coils"/>
    </source>
</evidence>
<dbReference type="InterPro" id="IPR001789">
    <property type="entry name" value="Sig_transdc_resp-reg_receiver"/>
</dbReference>
<feature type="non-terminal residue" evidence="5">
    <location>
        <position position="1"/>
    </location>
</feature>
<dbReference type="Pfam" id="PF00990">
    <property type="entry name" value="GGDEF"/>
    <property type="match status" value="1"/>
</dbReference>
<evidence type="ECO:0000313" key="5">
    <source>
        <dbReference type="EMBL" id="KPV48482.1"/>
    </source>
</evidence>
<evidence type="ECO:0000259" key="4">
    <source>
        <dbReference type="PROSITE" id="PS50887"/>
    </source>
</evidence>
<dbReference type="InterPro" id="IPR043128">
    <property type="entry name" value="Rev_trsase/Diguanyl_cyclase"/>
</dbReference>
<evidence type="ECO:0000259" key="3">
    <source>
        <dbReference type="PROSITE" id="PS50110"/>
    </source>
</evidence>
<organism evidence="5 6">
    <name type="scientific">Kouleothrix aurantiaca</name>
    <dbReference type="NCBI Taxonomy" id="186479"/>
    <lineage>
        <taxon>Bacteria</taxon>
        <taxon>Bacillati</taxon>
        <taxon>Chloroflexota</taxon>
        <taxon>Chloroflexia</taxon>
        <taxon>Chloroflexales</taxon>
        <taxon>Roseiflexineae</taxon>
        <taxon>Roseiflexaceae</taxon>
        <taxon>Kouleothrix</taxon>
    </lineage>
</organism>
<dbReference type="InterPro" id="IPR029787">
    <property type="entry name" value="Nucleotide_cyclase"/>
</dbReference>
<evidence type="ECO:0000313" key="6">
    <source>
        <dbReference type="Proteomes" id="UP000050509"/>
    </source>
</evidence>
<dbReference type="GO" id="GO:1902201">
    <property type="term" value="P:negative regulation of bacterial-type flagellum-dependent cell motility"/>
    <property type="evidence" value="ECO:0007669"/>
    <property type="project" value="TreeGrafter"/>
</dbReference>
<dbReference type="SMART" id="SM00448">
    <property type="entry name" value="REC"/>
    <property type="match status" value="1"/>
</dbReference>
<evidence type="ECO:0000256" key="1">
    <source>
        <dbReference type="PROSITE-ProRule" id="PRU00169"/>
    </source>
</evidence>
<keyword evidence="6" id="KW-1185">Reference proteome</keyword>
<dbReference type="PANTHER" id="PTHR45138">
    <property type="entry name" value="REGULATORY COMPONENTS OF SENSORY TRANSDUCTION SYSTEM"/>
    <property type="match status" value="1"/>
</dbReference>
<dbReference type="CDD" id="cd01949">
    <property type="entry name" value="GGDEF"/>
    <property type="match status" value="1"/>
</dbReference>
<name>A0A0P9CS80_9CHLR</name>
<dbReference type="Pfam" id="PF00072">
    <property type="entry name" value="Response_reg"/>
    <property type="match status" value="1"/>
</dbReference>
<comment type="caution">
    <text evidence="5">The sequence shown here is derived from an EMBL/GenBank/DDBJ whole genome shotgun (WGS) entry which is preliminary data.</text>
</comment>
<dbReference type="GO" id="GO:0000160">
    <property type="term" value="P:phosphorelay signal transduction system"/>
    <property type="evidence" value="ECO:0007669"/>
    <property type="project" value="InterPro"/>
</dbReference>
<dbReference type="GO" id="GO:0052621">
    <property type="term" value="F:diguanylate cyclase activity"/>
    <property type="evidence" value="ECO:0007669"/>
    <property type="project" value="TreeGrafter"/>
</dbReference>
<dbReference type="SMART" id="SM00267">
    <property type="entry name" value="GGDEF"/>
    <property type="match status" value="1"/>
</dbReference>
<dbReference type="GO" id="GO:0005886">
    <property type="term" value="C:plasma membrane"/>
    <property type="evidence" value="ECO:0007669"/>
    <property type="project" value="TreeGrafter"/>
</dbReference>
<dbReference type="PANTHER" id="PTHR45138:SF9">
    <property type="entry name" value="DIGUANYLATE CYCLASE DGCM-RELATED"/>
    <property type="match status" value="1"/>
</dbReference>
<feature type="modified residue" description="4-aspartylphosphate" evidence="1">
    <location>
        <position position="29"/>
    </location>
</feature>
<dbReference type="SUPFAM" id="SSF52172">
    <property type="entry name" value="CheY-like"/>
    <property type="match status" value="1"/>
</dbReference>
<keyword evidence="2" id="KW-0175">Coiled coil</keyword>
<dbReference type="PROSITE" id="PS50110">
    <property type="entry name" value="RESPONSE_REGULATORY"/>
    <property type="match status" value="1"/>
</dbReference>
<dbReference type="AlphaFoldDB" id="A0A0P9CS80"/>
<gene>
    <name evidence="5" type="ORF">SE17_37835</name>
</gene>
<keyword evidence="1" id="KW-0597">Phosphoprotein</keyword>
<dbReference type="InterPro" id="IPR000160">
    <property type="entry name" value="GGDEF_dom"/>
</dbReference>
<feature type="domain" description="Response regulatory" evidence="3">
    <location>
        <begin position="1"/>
        <end position="96"/>
    </location>
</feature>
<dbReference type="EMBL" id="LJCR01002619">
    <property type="protein sequence ID" value="KPV48482.1"/>
    <property type="molecule type" value="Genomic_DNA"/>
</dbReference>
<dbReference type="PROSITE" id="PS50887">
    <property type="entry name" value="GGDEF"/>
    <property type="match status" value="1"/>
</dbReference>
<accession>A0A0P9CS80</accession>
<proteinExistence type="predicted"/>
<dbReference type="InterPro" id="IPR011006">
    <property type="entry name" value="CheY-like_superfamily"/>
</dbReference>
<dbReference type="SUPFAM" id="SSF55073">
    <property type="entry name" value="Nucleotide cyclase"/>
    <property type="match status" value="1"/>
</dbReference>
<dbReference type="Gene3D" id="3.40.50.2300">
    <property type="match status" value="1"/>
</dbReference>